<comment type="caution">
    <text evidence="7">The sequence shown here is derived from an EMBL/GenBank/DDBJ whole genome shotgun (WGS) entry which is preliminary data.</text>
</comment>
<gene>
    <name evidence="7" type="ORF">BET03_10835</name>
</gene>
<evidence type="ECO:0000256" key="1">
    <source>
        <dbReference type="ARBA" id="ARBA00010641"/>
    </source>
</evidence>
<reference evidence="7 8" key="1">
    <citation type="submission" date="2016-08" db="EMBL/GenBank/DDBJ databases">
        <title>Novel Firmicutes and Novel Genomes.</title>
        <authorList>
            <person name="Poppleton D.I."/>
            <person name="Gribaldo S."/>
        </authorList>
    </citation>
    <scope>NUCLEOTIDE SEQUENCE [LARGE SCALE GENOMIC DNA]</scope>
    <source>
        <strain evidence="7 8">CTT3</strain>
    </source>
</reference>
<dbReference type="AlphaFoldDB" id="A0A419T549"/>
<dbReference type="InterPro" id="IPR013325">
    <property type="entry name" value="RNA_pol_sigma_r2"/>
</dbReference>
<keyword evidence="8" id="KW-1185">Reference proteome</keyword>
<feature type="domain" description="RNA polymerase sigma-70 region 2" evidence="5">
    <location>
        <begin position="21"/>
        <end position="88"/>
    </location>
</feature>
<keyword evidence="2" id="KW-0805">Transcription regulation</keyword>
<evidence type="ECO:0000259" key="6">
    <source>
        <dbReference type="Pfam" id="PF08281"/>
    </source>
</evidence>
<keyword evidence="4" id="KW-0804">Transcription</keyword>
<dbReference type="EMBL" id="MCIB01000010">
    <property type="protein sequence ID" value="RKD32563.1"/>
    <property type="molecule type" value="Genomic_DNA"/>
</dbReference>
<evidence type="ECO:0000313" key="8">
    <source>
        <dbReference type="Proteomes" id="UP000284177"/>
    </source>
</evidence>
<feature type="domain" description="RNA polymerase sigma factor 70 region 4 type 2" evidence="6">
    <location>
        <begin position="128"/>
        <end position="179"/>
    </location>
</feature>
<evidence type="ECO:0000313" key="7">
    <source>
        <dbReference type="EMBL" id="RKD32563.1"/>
    </source>
</evidence>
<dbReference type="GO" id="GO:0006352">
    <property type="term" value="P:DNA-templated transcription initiation"/>
    <property type="evidence" value="ECO:0007669"/>
    <property type="project" value="InterPro"/>
</dbReference>
<evidence type="ECO:0000256" key="2">
    <source>
        <dbReference type="ARBA" id="ARBA00023015"/>
    </source>
</evidence>
<dbReference type="InterPro" id="IPR039425">
    <property type="entry name" value="RNA_pol_sigma-70-like"/>
</dbReference>
<dbReference type="NCBIfam" id="TIGR02937">
    <property type="entry name" value="sigma70-ECF"/>
    <property type="match status" value="1"/>
</dbReference>
<sequence length="198" mass="23793">MDEEKIVEELKKGNMNVFSQLVDIYKNRIFAVAYKFTNNYTDTQDLAQEIFLKIYNEIDKFRYDCKLSTWIYKIATNMCIDWKKRHKKRNFVGYNSLNDSRKNNLILNIKDKEPLTEEKVMCKYDQYKIHQAIFNLPNIYKTVIVMYHFYNMSYNEIAKALEVSVKTVETRLYRGRKKLKEELVKNVGGGDFEWNVKK</sequence>
<evidence type="ECO:0000256" key="3">
    <source>
        <dbReference type="ARBA" id="ARBA00023082"/>
    </source>
</evidence>
<keyword evidence="3" id="KW-0731">Sigma factor</keyword>
<dbReference type="InterPro" id="IPR013249">
    <property type="entry name" value="RNA_pol_sigma70_r4_t2"/>
</dbReference>
<dbReference type="InterPro" id="IPR007627">
    <property type="entry name" value="RNA_pol_sigma70_r2"/>
</dbReference>
<dbReference type="InterPro" id="IPR013324">
    <property type="entry name" value="RNA_pol_sigma_r3/r4-like"/>
</dbReference>
<proteinExistence type="inferred from homology"/>
<comment type="similarity">
    <text evidence="1">Belongs to the sigma-70 factor family. ECF subfamily.</text>
</comment>
<dbReference type="Proteomes" id="UP000284177">
    <property type="component" value="Unassembled WGS sequence"/>
</dbReference>
<dbReference type="Gene3D" id="1.10.1740.10">
    <property type="match status" value="1"/>
</dbReference>
<dbReference type="Pfam" id="PF08281">
    <property type="entry name" value="Sigma70_r4_2"/>
    <property type="match status" value="1"/>
</dbReference>
<dbReference type="Pfam" id="PF04542">
    <property type="entry name" value="Sigma70_r2"/>
    <property type="match status" value="1"/>
</dbReference>
<organism evidence="7 8">
    <name type="scientific">Thermohalobacter berrensis</name>
    <dbReference type="NCBI Taxonomy" id="99594"/>
    <lineage>
        <taxon>Bacteria</taxon>
        <taxon>Bacillati</taxon>
        <taxon>Bacillota</taxon>
        <taxon>Tissierellia</taxon>
        <taxon>Tissierellales</taxon>
        <taxon>Thermohalobacteraceae</taxon>
        <taxon>Thermohalobacter</taxon>
    </lineage>
</organism>
<evidence type="ECO:0000256" key="4">
    <source>
        <dbReference type="ARBA" id="ARBA00023163"/>
    </source>
</evidence>
<evidence type="ECO:0000259" key="5">
    <source>
        <dbReference type="Pfam" id="PF04542"/>
    </source>
</evidence>
<dbReference type="InterPro" id="IPR014284">
    <property type="entry name" value="RNA_pol_sigma-70_dom"/>
</dbReference>
<dbReference type="SUPFAM" id="SSF88659">
    <property type="entry name" value="Sigma3 and sigma4 domains of RNA polymerase sigma factors"/>
    <property type="match status" value="1"/>
</dbReference>
<dbReference type="InterPro" id="IPR036388">
    <property type="entry name" value="WH-like_DNA-bd_sf"/>
</dbReference>
<dbReference type="PANTHER" id="PTHR43133">
    <property type="entry name" value="RNA POLYMERASE ECF-TYPE SIGMA FACTO"/>
    <property type="match status" value="1"/>
</dbReference>
<dbReference type="GO" id="GO:0016987">
    <property type="term" value="F:sigma factor activity"/>
    <property type="evidence" value="ECO:0007669"/>
    <property type="project" value="UniProtKB-KW"/>
</dbReference>
<dbReference type="Gene3D" id="1.10.10.10">
    <property type="entry name" value="Winged helix-like DNA-binding domain superfamily/Winged helix DNA-binding domain"/>
    <property type="match status" value="1"/>
</dbReference>
<protein>
    <submittedName>
        <fullName evidence="7">RNA polymerase subunit sigma-70</fullName>
    </submittedName>
</protein>
<dbReference type="CDD" id="cd06171">
    <property type="entry name" value="Sigma70_r4"/>
    <property type="match status" value="1"/>
</dbReference>
<dbReference type="OrthoDB" id="9784984at2"/>
<dbReference type="PANTHER" id="PTHR43133:SF60">
    <property type="entry name" value="RNA POLYMERASE SIGMA FACTOR SIGV"/>
    <property type="match status" value="1"/>
</dbReference>
<dbReference type="GO" id="GO:0003677">
    <property type="term" value="F:DNA binding"/>
    <property type="evidence" value="ECO:0007669"/>
    <property type="project" value="InterPro"/>
</dbReference>
<name>A0A419T549_9FIRM</name>
<accession>A0A419T549</accession>
<dbReference type="SUPFAM" id="SSF88946">
    <property type="entry name" value="Sigma2 domain of RNA polymerase sigma factors"/>
    <property type="match status" value="1"/>
</dbReference>